<gene>
    <name evidence="1" type="ORF">F1188_11075</name>
</gene>
<evidence type="ECO:0000313" key="1">
    <source>
        <dbReference type="EMBL" id="KAA5605436.1"/>
    </source>
</evidence>
<reference evidence="1 2" key="1">
    <citation type="submission" date="2019-09" db="EMBL/GenBank/DDBJ databases">
        <title>Genome sequence of Roseospira marina, one of the more divergent members of the non-sulfur purple photosynthetic bacterial family, the Rhodospirillaceae.</title>
        <authorList>
            <person name="Meyer T."/>
            <person name="Kyndt J."/>
        </authorList>
    </citation>
    <scope>NUCLEOTIDE SEQUENCE [LARGE SCALE GENOMIC DNA]</scope>
    <source>
        <strain evidence="1 2">DSM 15113</strain>
    </source>
</reference>
<accession>A0A5M6IB12</accession>
<proteinExistence type="predicted"/>
<dbReference type="RefSeq" id="WP_150062486.1">
    <property type="nucleotide sequence ID" value="NZ_JACHII010000021.1"/>
</dbReference>
<sequence length="312" mass="32398">MTSAGWWRGTHNVMRGPVMGTGQNPVDNSPGDGIAPLPIIPLVTAGVVQPAATFSRASAATWWDGSAFRAVDPNVPRVEGGALVIERAATNTAYQSTDIGALSSSSGTITRREPFGVGSWATLTANADGSALLIGAADGMTVGETYTISCYARARTRDQIFLQGREHRYPKTIFDLAAGAILSEASEYTSTITLLGTAVFRCSIRFVADTAGSYIVALGFTAQTGDSVDFYGRQLERGPGPTSLIATGNGAATRAADVLSHAPATAGTVRLIGTDAEGTAHPAQEPLMEPVTAAVPWAAPAGRWSDIWVEVA</sequence>
<name>A0A5M6IB12_9PROT</name>
<evidence type="ECO:0000313" key="2">
    <source>
        <dbReference type="Proteomes" id="UP000324065"/>
    </source>
</evidence>
<dbReference type="Proteomes" id="UP000324065">
    <property type="component" value="Unassembled WGS sequence"/>
</dbReference>
<comment type="caution">
    <text evidence="1">The sequence shown here is derived from an EMBL/GenBank/DDBJ whole genome shotgun (WGS) entry which is preliminary data.</text>
</comment>
<keyword evidence="2" id="KW-1185">Reference proteome</keyword>
<dbReference type="EMBL" id="VWPJ01000009">
    <property type="protein sequence ID" value="KAA5605436.1"/>
    <property type="molecule type" value="Genomic_DNA"/>
</dbReference>
<organism evidence="1 2">
    <name type="scientific">Roseospira marina</name>
    <dbReference type="NCBI Taxonomy" id="140057"/>
    <lineage>
        <taxon>Bacteria</taxon>
        <taxon>Pseudomonadati</taxon>
        <taxon>Pseudomonadota</taxon>
        <taxon>Alphaproteobacteria</taxon>
        <taxon>Rhodospirillales</taxon>
        <taxon>Rhodospirillaceae</taxon>
        <taxon>Roseospira</taxon>
    </lineage>
</organism>
<protein>
    <submittedName>
        <fullName evidence="1">Uncharacterized protein</fullName>
    </submittedName>
</protein>
<dbReference type="OrthoDB" id="5465402at2"/>
<dbReference type="AlphaFoldDB" id="A0A5M6IB12"/>